<sequence>MGAAGSGAGRNLLLQANGSCWKRRGPRGCGSSVWNALVKENMAEDCARRLQLLDCFRSHTECCHIFRLNKKGDLTSRRCSLPPRLGERVCYSESAQPIFVKREPDFGPMKPAAMGPPECSGPRNITEKLSFHSDKQRMFVGLFVVKIALER</sequence>
<evidence type="ECO:0000313" key="1">
    <source>
        <dbReference type="EMBL" id="EMP36709.1"/>
    </source>
</evidence>
<dbReference type="Proteomes" id="UP000031443">
    <property type="component" value="Unassembled WGS sequence"/>
</dbReference>
<name>M7BHN2_CHEMY</name>
<reference evidence="2" key="1">
    <citation type="journal article" date="2013" name="Nat. Genet.">
        <title>The draft genomes of soft-shell turtle and green sea turtle yield insights into the development and evolution of the turtle-specific body plan.</title>
        <authorList>
            <person name="Wang Z."/>
            <person name="Pascual-Anaya J."/>
            <person name="Zadissa A."/>
            <person name="Li W."/>
            <person name="Niimura Y."/>
            <person name="Huang Z."/>
            <person name="Li C."/>
            <person name="White S."/>
            <person name="Xiong Z."/>
            <person name="Fang D."/>
            <person name="Wang B."/>
            <person name="Ming Y."/>
            <person name="Chen Y."/>
            <person name="Zheng Y."/>
            <person name="Kuraku S."/>
            <person name="Pignatelli M."/>
            <person name="Herrero J."/>
            <person name="Beal K."/>
            <person name="Nozawa M."/>
            <person name="Li Q."/>
            <person name="Wang J."/>
            <person name="Zhang H."/>
            <person name="Yu L."/>
            <person name="Shigenobu S."/>
            <person name="Wang J."/>
            <person name="Liu J."/>
            <person name="Flicek P."/>
            <person name="Searle S."/>
            <person name="Wang J."/>
            <person name="Kuratani S."/>
            <person name="Yin Y."/>
            <person name="Aken B."/>
            <person name="Zhang G."/>
            <person name="Irie N."/>
        </authorList>
    </citation>
    <scope>NUCLEOTIDE SEQUENCE [LARGE SCALE GENOMIC DNA]</scope>
</reference>
<evidence type="ECO:0000313" key="2">
    <source>
        <dbReference type="Proteomes" id="UP000031443"/>
    </source>
</evidence>
<protein>
    <submittedName>
        <fullName evidence="1">Uncharacterized protein</fullName>
    </submittedName>
</protein>
<organism evidence="1 2">
    <name type="scientific">Chelonia mydas</name>
    <name type="common">Green sea-turtle</name>
    <name type="synonym">Chelonia agassizi</name>
    <dbReference type="NCBI Taxonomy" id="8469"/>
    <lineage>
        <taxon>Eukaryota</taxon>
        <taxon>Metazoa</taxon>
        <taxon>Chordata</taxon>
        <taxon>Craniata</taxon>
        <taxon>Vertebrata</taxon>
        <taxon>Euteleostomi</taxon>
        <taxon>Archelosauria</taxon>
        <taxon>Testudinata</taxon>
        <taxon>Testudines</taxon>
        <taxon>Cryptodira</taxon>
        <taxon>Durocryptodira</taxon>
        <taxon>Americhelydia</taxon>
        <taxon>Chelonioidea</taxon>
        <taxon>Cheloniidae</taxon>
        <taxon>Chelonia</taxon>
    </lineage>
</organism>
<keyword evidence="2" id="KW-1185">Reference proteome</keyword>
<accession>M7BHN2</accession>
<proteinExistence type="predicted"/>
<dbReference type="AlphaFoldDB" id="M7BHN2"/>
<gene>
    <name evidence="1" type="ORF">UY3_06104</name>
</gene>
<dbReference type="EMBL" id="KB524249">
    <property type="protein sequence ID" value="EMP36709.1"/>
    <property type="molecule type" value="Genomic_DNA"/>
</dbReference>